<protein>
    <submittedName>
        <fullName evidence="6">C2H2-type domain-containing protein</fullName>
    </submittedName>
</protein>
<reference evidence="6" key="1">
    <citation type="submission" date="2016-06" db="UniProtKB">
        <authorList>
            <consortium name="WormBaseParasite"/>
        </authorList>
    </citation>
    <scope>IDENTIFICATION</scope>
</reference>
<feature type="region of interest" description="Disordered" evidence="2">
    <location>
        <begin position="247"/>
        <end position="371"/>
    </location>
</feature>
<reference evidence="4 5" key="2">
    <citation type="submission" date="2018-11" db="EMBL/GenBank/DDBJ databases">
        <authorList>
            <consortium name="Pathogen Informatics"/>
        </authorList>
    </citation>
    <scope>NUCLEOTIDE SEQUENCE [LARGE SCALE GENOMIC DNA]</scope>
    <source>
        <strain evidence="4 5">Egypt</strain>
    </source>
</reference>
<sequence length="458" mass="50136">MFETSGRFNELIQSLPNVMPEQDGPINLCVRDANTFERSKSSGDTSGGSGCRGPSGMEWLGQFVDMKCTGMSTNDWTEGLRNALSQSDSGLVETDTESASRISPSPTSHRVVPVSASASTLYTSTPLRRYPDALTSRSQVKSEPTGERSVKQRASSMIRSNVTMRMSGRQAQLNAHCTRRRRVGWRGVAMCAACGMVCSGMDQLNLHFALAHSHLLALEWRMAQYNSTKTSKLLFQAQLDRLLSEKTSDNASSSCPASPLQTDVHSEIPNTTTSGTTYPLTGMDFEPDHEIKPSSSSDSKSTSSQGSPSPSHLSHANDETNQPPDLYASGSIETQRTPLSEVELCPLGPKPTASPDLLNEDDRRGNSRSKGYPCPRCSYTAKWPTELQKHVMVHANSRPFVCCVCSTSYKWSWDLGRHFSNAHPGLLNPYKRLRVTRHGSNAVRNNTTDTIPIASTHV</sequence>
<dbReference type="Proteomes" id="UP000272942">
    <property type="component" value="Unassembled WGS sequence"/>
</dbReference>
<dbReference type="InterPro" id="IPR036236">
    <property type="entry name" value="Znf_C2H2_sf"/>
</dbReference>
<gene>
    <name evidence="4" type="ORF">ECPE_LOCUS2182</name>
</gene>
<evidence type="ECO:0000313" key="6">
    <source>
        <dbReference type="WBParaSite" id="ECPE_0000218201-mRNA-1"/>
    </source>
</evidence>
<dbReference type="GO" id="GO:0008270">
    <property type="term" value="F:zinc ion binding"/>
    <property type="evidence" value="ECO:0007669"/>
    <property type="project" value="UniProtKB-KW"/>
</dbReference>
<dbReference type="AlphaFoldDB" id="A0A183A5E7"/>
<dbReference type="PROSITE" id="PS50157">
    <property type="entry name" value="ZINC_FINGER_C2H2_2"/>
    <property type="match status" value="1"/>
</dbReference>
<evidence type="ECO:0000313" key="4">
    <source>
        <dbReference type="EMBL" id="VDP65682.1"/>
    </source>
</evidence>
<feature type="compositionally biased region" description="Low complexity" evidence="2">
    <location>
        <begin position="271"/>
        <end position="281"/>
    </location>
</feature>
<keyword evidence="1" id="KW-0479">Metal-binding</keyword>
<feature type="region of interest" description="Disordered" evidence="2">
    <location>
        <begin position="86"/>
        <end position="111"/>
    </location>
</feature>
<dbReference type="SUPFAM" id="SSF57667">
    <property type="entry name" value="beta-beta-alpha zinc fingers"/>
    <property type="match status" value="1"/>
</dbReference>
<dbReference type="PROSITE" id="PS00028">
    <property type="entry name" value="ZINC_FINGER_C2H2_1"/>
    <property type="match status" value="1"/>
</dbReference>
<dbReference type="SMART" id="SM00355">
    <property type="entry name" value="ZnF_C2H2"/>
    <property type="match status" value="3"/>
</dbReference>
<name>A0A183A5E7_9TREM</name>
<keyword evidence="5" id="KW-1185">Reference proteome</keyword>
<dbReference type="WBParaSite" id="ECPE_0000218201-mRNA-1">
    <property type="protein sequence ID" value="ECPE_0000218201-mRNA-1"/>
    <property type="gene ID" value="ECPE_0000218201"/>
</dbReference>
<dbReference type="OrthoDB" id="6365676at2759"/>
<keyword evidence="1" id="KW-0863">Zinc-finger</keyword>
<dbReference type="InterPro" id="IPR013087">
    <property type="entry name" value="Znf_C2H2_type"/>
</dbReference>
<proteinExistence type="predicted"/>
<feature type="compositionally biased region" description="Polar residues" evidence="2">
    <location>
        <begin position="249"/>
        <end position="263"/>
    </location>
</feature>
<evidence type="ECO:0000256" key="1">
    <source>
        <dbReference type="PROSITE-ProRule" id="PRU00042"/>
    </source>
</evidence>
<keyword evidence="1" id="KW-0862">Zinc</keyword>
<organism evidence="6">
    <name type="scientific">Echinostoma caproni</name>
    <dbReference type="NCBI Taxonomy" id="27848"/>
    <lineage>
        <taxon>Eukaryota</taxon>
        <taxon>Metazoa</taxon>
        <taxon>Spiralia</taxon>
        <taxon>Lophotrochozoa</taxon>
        <taxon>Platyhelminthes</taxon>
        <taxon>Trematoda</taxon>
        <taxon>Digenea</taxon>
        <taxon>Plagiorchiida</taxon>
        <taxon>Echinostomata</taxon>
        <taxon>Echinostomatoidea</taxon>
        <taxon>Echinostomatidae</taxon>
        <taxon>Echinostoma</taxon>
    </lineage>
</organism>
<dbReference type="Gene3D" id="3.30.160.60">
    <property type="entry name" value="Classic Zinc Finger"/>
    <property type="match status" value="1"/>
</dbReference>
<dbReference type="EMBL" id="UZAN01039457">
    <property type="protein sequence ID" value="VDP65682.1"/>
    <property type="molecule type" value="Genomic_DNA"/>
</dbReference>
<feature type="domain" description="C2H2-type" evidence="3">
    <location>
        <begin position="372"/>
        <end position="399"/>
    </location>
</feature>
<accession>A0A183A5E7</accession>
<evidence type="ECO:0000259" key="3">
    <source>
        <dbReference type="PROSITE" id="PS50157"/>
    </source>
</evidence>
<evidence type="ECO:0000313" key="5">
    <source>
        <dbReference type="Proteomes" id="UP000272942"/>
    </source>
</evidence>
<feature type="compositionally biased region" description="Polar residues" evidence="2">
    <location>
        <begin position="97"/>
        <end position="108"/>
    </location>
</feature>
<feature type="compositionally biased region" description="Low complexity" evidence="2">
    <location>
        <begin position="293"/>
        <end position="314"/>
    </location>
</feature>
<evidence type="ECO:0000256" key="2">
    <source>
        <dbReference type="SAM" id="MobiDB-lite"/>
    </source>
</evidence>